<dbReference type="VEuPathDB" id="AmoebaDB:NAEGRDRAFT_79884"/>
<gene>
    <name evidence="2" type="ORF">NAEGRDRAFT_79884</name>
</gene>
<dbReference type="InParanoid" id="D2VGE3"/>
<keyword evidence="3" id="KW-1185">Reference proteome</keyword>
<dbReference type="EMBL" id="GG738870">
    <property type="protein sequence ID" value="EFC43952.1"/>
    <property type="molecule type" value="Genomic_DNA"/>
</dbReference>
<dbReference type="RefSeq" id="XP_002676696.1">
    <property type="nucleotide sequence ID" value="XM_002676650.1"/>
</dbReference>
<proteinExistence type="predicted"/>
<dbReference type="GeneID" id="8850086"/>
<protein>
    <recommendedName>
        <fullName evidence="1">DUF4116 domain-containing protein</fullName>
    </recommendedName>
</protein>
<sequence length="297" mass="34726">MKILNRYEAWWPVRIVLDENYSTPQLFKKQIGNSDKDEIRVVKECIVRMQNEQIHEKDENGWLLDIKRNMTKSRIHIYEQILNGFTNINQKQRTTELIKKLNLWENRDFASLFVVKRDFTDLPFKWQQEKEIALIAIRREPSTFQLLSRELRMDKEVIMTAVKLNGDLLRYVCATIEREMVFTAFSALIPIKYCGLYWIIGKMADDRDIVMAAVKSDGQALKNAYEYQNDREIVTTAVQHNGCAIQYASFELQLDTEIVLTAVKQNPDAYFLATFECQTDPEIMEAAGITEDMGILF</sequence>
<feature type="domain" description="DUF4116" evidence="1">
    <location>
        <begin position="130"/>
        <end position="172"/>
    </location>
</feature>
<dbReference type="InterPro" id="IPR025197">
    <property type="entry name" value="DUF4116"/>
</dbReference>
<organism evidence="3">
    <name type="scientific">Naegleria gruberi</name>
    <name type="common">Amoeba</name>
    <dbReference type="NCBI Taxonomy" id="5762"/>
    <lineage>
        <taxon>Eukaryota</taxon>
        <taxon>Discoba</taxon>
        <taxon>Heterolobosea</taxon>
        <taxon>Tetramitia</taxon>
        <taxon>Eutetramitia</taxon>
        <taxon>Vahlkampfiidae</taxon>
        <taxon>Naegleria</taxon>
    </lineage>
</organism>
<accession>D2VGE3</accession>
<feature type="domain" description="DUF4116" evidence="1">
    <location>
        <begin position="230"/>
        <end position="276"/>
    </location>
</feature>
<dbReference type="Pfam" id="PF13475">
    <property type="entry name" value="DUF4116"/>
    <property type="match status" value="2"/>
</dbReference>
<name>D2VGE3_NAEGR</name>
<evidence type="ECO:0000313" key="2">
    <source>
        <dbReference type="EMBL" id="EFC43952.1"/>
    </source>
</evidence>
<dbReference type="Proteomes" id="UP000006671">
    <property type="component" value="Unassembled WGS sequence"/>
</dbReference>
<evidence type="ECO:0000259" key="1">
    <source>
        <dbReference type="Pfam" id="PF13475"/>
    </source>
</evidence>
<evidence type="ECO:0000313" key="3">
    <source>
        <dbReference type="Proteomes" id="UP000006671"/>
    </source>
</evidence>
<dbReference type="KEGG" id="ngr:NAEGRDRAFT_79884"/>
<reference evidence="2 3" key="1">
    <citation type="journal article" date="2010" name="Cell">
        <title>The genome of Naegleria gruberi illuminates early eukaryotic versatility.</title>
        <authorList>
            <person name="Fritz-Laylin L.K."/>
            <person name="Prochnik S.E."/>
            <person name="Ginger M.L."/>
            <person name="Dacks J.B."/>
            <person name="Carpenter M.L."/>
            <person name="Field M.C."/>
            <person name="Kuo A."/>
            <person name="Paredez A."/>
            <person name="Chapman J."/>
            <person name="Pham J."/>
            <person name="Shu S."/>
            <person name="Neupane R."/>
            <person name="Cipriano M."/>
            <person name="Mancuso J."/>
            <person name="Tu H."/>
            <person name="Salamov A."/>
            <person name="Lindquist E."/>
            <person name="Shapiro H."/>
            <person name="Lucas S."/>
            <person name="Grigoriev I.V."/>
            <person name="Cande W.Z."/>
            <person name="Fulton C."/>
            <person name="Rokhsar D.S."/>
            <person name="Dawson S.C."/>
        </authorList>
    </citation>
    <scope>NUCLEOTIDE SEQUENCE [LARGE SCALE GENOMIC DNA]</scope>
    <source>
        <strain evidence="2 3">NEG-M</strain>
    </source>
</reference>
<dbReference type="AlphaFoldDB" id="D2VGE3"/>